<dbReference type="Proteomes" id="UP000239322">
    <property type="component" value="Unassembled WGS sequence"/>
</dbReference>
<sequence>MTACAIEPAAQDDGAAARTGSTTGPGSGPGEAGGGFSLAADGAYAARLAGEGEARYPERWTLDGPEPYAVPLPAGQPEDADAQLLALSDGRVLIGRRVEERRVYSLLYPSGPRTGEVLLGAVPDGPGAGGAVRLLPPSPDGLGGYALSAGERVSTVWRVTGGPGGPEPVAEVPGWCTGGVWLDGSGRLLALDRRPAGGGPVKSVAVDLGRGGEVTPLLEIAESSDDRVLLADADSGLLLVRSDAPSPGAPRLGWGVLGSTLPVKFPECLRLADAAVTPFAVQPGQTLTPEACAVALRIDGASGSWVGIWRPAERRLHQVGAPAGWQAGAGLWSREGVLVLPYATAAVPCGLARLARSGPPEPAPDGVRPAAERPARGPSTTPAQAEGAEREPQAGAAATVGVCRPVPLQQAPLTGRTA</sequence>
<protein>
    <submittedName>
        <fullName evidence="2">Uncharacterized protein</fullName>
    </submittedName>
</protein>
<organism evidence="2 3">
    <name type="scientific">Streptomyces solincola</name>
    <dbReference type="NCBI Taxonomy" id="2100817"/>
    <lineage>
        <taxon>Bacteria</taxon>
        <taxon>Bacillati</taxon>
        <taxon>Actinomycetota</taxon>
        <taxon>Actinomycetes</taxon>
        <taxon>Kitasatosporales</taxon>
        <taxon>Streptomycetaceae</taxon>
        <taxon>Streptomyces</taxon>
    </lineage>
</organism>
<dbReference type="OrthoDB" id="262125at2"/>
<feature type="compositionally biased region" description="Gly residues" evidence="1">
    <location>
        <begin position="23"/>
        <end position="36"/>
    </location>
</feature>
<evidence type="ECO:0000256" key="1">
    <source>
        <dbReference type="SAM" id="MobiDB-lite"/>
    </source>
</evidence>
<dbReference type="RefSeq" id="WP_105870757.1">
    <property type="nucleotide sequence ID" value="NZ_PVLV01000393.1"/>
</dbReference>
<proteinExistence type="predicted"/>
<evidence type="ECO:0000313" key="2">
    <source>
        <dbReference type="EMBL" id="PRH76981.1"/>
    </source>
</evidence>
<comment type="caution">
    <text evidence="2">The sequence shown here is derived from an EMBL/GenBank/DDBJ whole genome shotgun (WGS) entry which is preliminary data.</text>
</comment>
<dbReference type="EMBL" id="PVLV01000393">
    <property type="protein sequence ID" value="PRH76981.1"/>
    <property type="molecule type" value="Genomic_DNA"/>
</dbReference>
<gene>
    <name evidence="2" type="ORF">C6N75_22735</name>
</gene>
<feature type="region of interest" description="Disordered" evidence="1">
    <location>
        <begin position="356"/>
        <end position="418"/>
    </location>
</feature>
<reference evidence="2 3" key="1">
    <citation type="submission" date="2018-03" db="EMBL/GenBank/DDBJ databases">
        <title>Novel Streptomyces sp. from soil.</title>
        <authorList>
            <person name="Tan G.Y.A."/>
            <person name="Lee Z.Y."/>
        </authorList>
    </citation>
    <scope>NUCLEOTIDE SEQUENCE [LARGE SCALE GENOMIC DNA]</scope>
    <source>
        <strain evidence="2 3">ST5x</strain>
    </source>
</reference>
<name>A0A2S9PRF7_9ACTN</name>
<evidence type="ECO:0000313" key="3">
    <source>
        <dbReference type="Proteomes" id="UP000239322"/>
    </source>
</evidence>
<keyword evidence="3" id="KW-1185">Reference proteome</keyword>
<dbReference type="AlphaFoldDB" id="A0A2S9PRF7"/>
<feature type="region of interest" description="Disordered" evidence="1">
    <location>
        <begin position="1"/>
        <end position="36"/>
    </location>
</feature>
<accession>A0A2S9PRF7</accession>